<dbReference type="AlphaFoldDB" id="A0AAD9DHN7"/>
<keyword evidence="1" id="KW-0472">Membrane</keyword>
<accession>A0AAD9DHN7</accession>
<name>A0AAD9DHN7_9STRA</name>
<evidence type="ECO:0000313" key="3">
    <source>
        <dbReference type="Proteomes" id="UP001224775"/>
    </source>
</evidence>
<keyword evidence="1" id="KW-0812">Transmembrane</keyword>
<gene>
    <name evidence="2" type="ORF">QTG54_000105</name>
</gene>
<evidence type="ECO:0000256" key="1">
    <source>
        <dbReference type="SAM" id="Phobius"/>
    </source>
</evidence>
<evidence type="ECO:0000313" key="2">
    <source>
        <dbReference type="EMBL" id="KAK1748166.1"/>
    </source>
</evidence>
<proteinExistence type="predicted"/>
<keyword evidence="1" id="KW-1133">Transmembrane helix</keyword>
<keyword evidence="3" id="KW-1185">Reference proteome</keyword>
<reference evidence="2" key="1">
    <citation type="submission" date="2023-06" db="EMBL/GenBank/DDBJ databases">
        <title>Survivors Of The Sea: Transcriptome response of Skeletonema marinoi to long-term dormancy.</title>
        <authorList>
            <person name="Pinder M.I.M."/>
            <person name="Kourtchenko O."/>
            <person name="Robertson E.K."/>
            <person name="Larsson T."/>
            <person name="Maumus F."/>
            <person name="Osuna-Cruz C.M."/>
            <person name="Vancaester E."/>
            <person name="Stenow R."/>
            <person name="Vandepoele K."/>
            <person name="Ploug H."/>
            <person name="Bruchert V."/>
            <person name="Godhe A."/>
            <person name="Topel M."/>
        </authorList>
    </citation>
    <scope>NUCLEOTIDE SEQUENCE</scope>
    <source>
        <strain evidence="2">R05AC</strain>
    </source>
</reference>
<dbReference type="EMBL" id="JATAAI010000001">
    <property type="protein sequence ID" value="KAK1748166.1"/>
    <property type="molecule type" value="Genomic_DNA"/>
</dbReference>
<sequence>MGEAPRARNTAQNTLTTWHADRLYGAMVIHYYFIINTLTMKNYALLLLVVLVFNISNPFCRSPACVVFAKEDCVDQTSDVAEYNKSGLGLMLDWGLAKVESVFDGQLMNELFSAFLLKCEHMFSLMINSFEDLFMSYSALQEREVQRLTQFDSDFGDLVKLRQKIDRRCLLSANEEDRSLCVEKGVDIKNKIQALRTQRTKSSNAIEKYESWVAWCASYKNWFC</sequence>
<organism evidence="2 3">
    <name type="scientific">Skeletonema marinoi</name>
    <dbReference type="NCBI Taxonomy" id="267567"/>
    <lineage>
        <taxon>Eukaryota</taxon>
        <taxon>Sar</taxon>
        <taxon>Stramenopiles</taxon>
        <taxon>Ochrophyta</taxon>
        <taxon>Bacillariophyta</taxon>
        <taxon>Coscinodiscophyceae</taxon>
        <taxon>Thalassiosirophycidae</taxon>
        <taxon>Thalassiosirales</taxon>
        <taxon>Skeletonemataceae</taxon>
        <taxon>Skeletonema</taxon>
        <taxon>Skeletonema marinoi-dohrnii complex</taxon>
    </lineage>
</organism>
<protein>
    <submittedName>
        <fullName evidence="2">Uncharacterized protein</fullName>
    </submittedName>
</protein>
<feature type="transmembrane region" description="Helical" evidence="1">
    <location>
        <begin position="29"/>
        <end position="53"/>
    </location>
</feature>
<dbReference type="Proteomes" id="UP001224775">
    <property type="component" value="Unassembled WGS sequence"/>
</dbReference>
<comment type="caution">
    <text evidence="2">The sequence shown here is derived from an EMBL/GenBank/DDBJ whole genome shotgun (WGS) entry which is preliminary data.</text>
</comment>